<evidence type="ECO:0000313" key="3">
    <source>
        <dbReference type="Proteomes" id="UP001549691"/>
    </source>
</evidence>
<gene>
    <name evidence="2" type="ORF">ABXR19_00070</name>
</gene>
<comment type="caution">
    <text evidence="2">The sequence shown here is derived from an EMBL/GenBank/DDBJ whole genome shotgun (WGS) entry which is preliminary data.</text>
</comment>
<evidence type="ECO:0000313" key="2">
    <source>
        <dbReference type="EMBL" id="MET7012567.1"/>
    </source>
</evidence>
<dbReference type="Proteomes" id="UP001549691">
    <property type="component" value="Unassembled WGS sequence"/>
</dbReference>
<keyword evidence="3" id="KW-1185">Reference proteome</keyword>
<organism evidence="2 3">
    <name type="scientific">Uliginosibacterium flavum</name>
    <dbReference type="NCBI Taxonomy" id="1396831"/>
    <lineage>
        <taxon>Bacteria</taxon>
        <taxon>Pseudomonadati</taxon>
        <taxon>Pseudomonadota</taxon>
        <taxon>Betaproteobacteria</taxon>
        <taxon>Rhodocyclales</taxon>
        <taxon>Zoogloeaceae</taxon>
        <taxon>Uliginosibacterium</taxon>
    </lineage>
</organism>
<proteinExistence type="predicted"/>
<accession>A0ABV2THR2</accession>
<dbReference type="InterPro" id="IPR008514">
    <property type="entry name" value="T6SS_Hcp"/>
</dbReference>
<sequence>MAVDMFLKLTGIKGESQDAKHKGEIDVLAWSWGLSQSGTSHMGGGAGAGKVNVQDISITKYVDKSTTPLILNTCKGAHIDEAVLVVRKAGTSPLEYIKITMKQVMVSSLSTGGSGGEDRLTENVSLNFAEFKVEYCEQKKDGSGEAPSTAAWNIPENVAKG</sequence>
<feature type="region of interest" description="Disordered" evidence="1">
    <location>
        <begin position="140"/>
        <end position="161"/>
    </location>
</feature>
<dbReference type="PANTHER" id="PTHR36152:SF5">
    <property type="entry name" value="PROTEIN HCP1"/>
    <property type="match status" value="1"/>
</dbReference>
<dbReference type="PANTHER" id="PTHR36152">
    <property type="entry name" value="CYTOPLASMIC PROTEIN-RELATED"/>
    <property type="match status" value="1"/>
</dbReference>
<dbReference type="SUPFAM" id="SSF141452">
    <property type="entry name" value="Hcp1-like"/>
    <property type="match status" value="1"/>
</dbReference>
<dbReference type="Pfam" id="PF05638">
    <property type="entry name" value="T6SS_HCP"/>
    <property type="match status" value="1"/>
</dbReference>
<dbReference type="RefSeq" id="WP_354599032.1">
    <property type="nucleotide sequence ID" value="NZ_JBEWZI010000001.1"/>
</dbReference>
<dbReference type="Gene3D" id="2.30.110.20">
    <property type="entry name" value="Hcp1-like"/>
    <property type="match status" value="1"/>
</dbReference>
<dbReference type="InterPro" id="IPR053165">
    <property type="entry name" value="HSI-I_assembly_Hcp1"/>
</dbReference>
<dbReference type="InterPro" id="IPR036624">
    <property type="entry name" value="Hcp1-lik_sf"/>
</dbReference>
<dbReference type="EMBL" id="JBEWZI010000001">
    <property type="protein sequence ID" value="MET7012567.1"/>
    <property type="molecule type" value="Genomic_DNA"/>
</dbReference>
<protein>
    <submittedName>
        <fullName evidence="2">Type VI secretion system tube protein Hcp</fullName>
    </submittedName>
</protein>
<reference evidence="2 3" key="1">
    <citation type="submission" date="2024-07" db="EMBL/GenBank/DDBJ databases">
        <title>Uliginosibacterium flavum JJ3220;KACC:17644.</title>
        <authorList>
            <person name="Kim M.K."/>
        </authorList>
    </citation>
    <scope>NUCLEOTIDE SEQUENCE [LARGE SCALE GENOMIC DNA]</scope>
    <source>
        <strain evidence="2 3">KACC:17644</strain>
    </source>
</reference>
<name>A0ABV2THR2_9RHOO</name>
<evidence type="ECO:0000256" key="1">
    <source>
        <dbReference type="SAM" id="MobiDB-lite"/>
    </source>
</evidence>